<keyword evidence="3" id="KW-1185">Reference proteome</keyword>
<dbReference type="AlphaFoldDB" id="A0A919JQB5"/>
<evidence type="ECO:0000313" key="3">
    <source>
        <dbReference type="Proteomes" id="UP000636960"/>
    </source>
</evidence>
<reference evidence="2" key="1">
    <citation type="submission" date="2021-01" db="EMBL/GenBank/DDBJ databases">
        <title>Whole genome shotgun sequence of Actinoplanes rishiriensis NBRC 108556.</title>
        <authorList>
            <person name="Komaki H."/>
            <person name="Tamura T."/>
        </authorList>
    </citation>
    <scope>NUCLEOTIDE SEQUENCE</scope>
    <source>
        <strain evidence="2">NBRC 108556</strain>
    </source>
</reference>
<organism evidence="2 3">
    <name type="scientific">Paractinoplanes rishiriensis</name>
    <dbReference type="NCBI Taxonomy" id="1050105"/>
    <lineage>
        <taxon>Bacteria</taxon>
        <taxon>Bacillati</taxon>
        <taxon>Actinomycetota</taxon>
        <taxon>Actinomycetes</taxon>
        <taxon>Micromonosporales</taxon>
        <taxon>Micromonosporaceae</taxon>
        <taxon>Paractinoplanes</taxon>
    </lineage>
</organism>
<dbReference type="Gene3D" id="3.40.50.150">
    <property type="entry name" value="Vaccinia Virus protein VP39"/>
    <property type="match status" value="1"/>
</dbReference>
<evidence type="ECO:0000259" key="1">
    <source>
        <dbReference type="Pfam" id="PF05050"/>
    </source>
</evidence>
<dbReference type="PANTHER" id="PTHR34203:SF15">
    <property type="entry name" value="SLL1173 PROTEIN"/>
    <property type="match status" value="1"/>
</dbReference>
<gene>
    <name evidence="2" type="ORF">Ari01nite_06310</name>
</gene>
<name>A0A919JQB5_9ACTN</name>
<dbReference type="Pfam" id="PF05050">
    <property type="entry name" value="Methyltransf_21"/>
    <property type="match status" value="1"/>
</dbReference>
<protein>
    <recommendedName>
        <fullName evidence="1">Methyltransferase FkbM domain-containing protein</fullName>
    </recommendedName>
</protein>
<dbReference type="EMBL" id="BOMV01000005">
    <property type="protein sequence ID" value="GIE93166.1"/>
    <property type="molecule type" value="Genomic_DNA"/>
</dbReference>
<evidence type="ECO:0000313" key="2">
    <source>
        <dbReference type="EMBL" id="GIE93166.1"/>
    </source>
</evidence>
<feature type="domain" description="Methyltransferase FkbM" evidence="1">
    <location>
        <begin position="104"/>
        <end position="241"/>
    </location>
</feature>
<comment type="caution">
    <text evidence="2">The sequence shown here is derived from an EMBL/GenBank/DDBJ whole genome shotgun (WGS) entry which is preliminary data.</text>
</comment>
<dbReference type="InterPro" id="IPR052514">
    <property type="entry name" value="SAM-dependent_MTase"/>
</dbReference>
<dbReference type="PANTHER" id="PTHR34203">
    <property type="entry name" value="METHYLTRANSFERASE, FKBM FAMILY PROTEIN"/>
    <property type="match status" value="1"/>
</dbReference>
<sequence length="308" mass="34660">MAAVNWRTFVKTGRDHLLRRKPRLQRTIRELARRGHLPPAVWLRLHPIGIWTLRAPDGAPFLYNSDFDDDRLARHIVWTELRHWESSVQPVLFELARHAEVFLDVGAYSGIYTLLACVANRDLHAIACEPNPANLAQLRSNVRLNGLDNRVTIVAEALSWACGRGRLTIPADTSRATLRRVPGRAGTREIEVEVTTGDQLLGDGRVDLIKVDVEGLESQILAGLEKVLAAHRPTIIAECLDQQALLRVRATTFRFGYHHIYHLDGHGPVPIDDTFIHPQRCPHFLFRTEPMVYPGRITTGQESRSAGG</sequence>
<dbReference type="InterPro" id="IPR029063">
    <property type="entry name" value="SAM-dependent_MTases_sf"/>
</dbReference>
<dbReference type="Proteomes" id="UP000636960">
    <property type="component" value="Unassembled WGS sequence"/>
</dbReference>
<proteinExistence type="predicted"/>
<dbReference type="InterPro" id="IPR006342">
    <property type="entry name" value="FkbM_mtfrase"/>
</dbReference>
<dbReference type="SUPFAM" id="SSF53335">
    <property type="entry name" value="S-adenosyl-L-methionine-dependent methyltransferases"/>
    <property type="match status" value="1"/>
</dbReference>
<dbReference type="NCBIfam" id="TIGR01444">
    <property type="entry name" value="fkbM_fam"/>
    <property type="match status" value="1"/>
</dbReference>
<accession>A0A919JQB5</accession>